<feature type="compositionally biased region" description="Polar residues" evidence="11">
    <location>
        <begin position="361"/>
        <end position="376"/>
    </location>
</feature>
<dbReference type="Gramene" id="OIW20338">
    <property type="protein sequence ID" value="OIW20338"/>
    <property type="gene ID" value="TanjilG_08880"/>
</dbReference>
<evidence type="ECO:0000256" key="9">
    <source>
        <dbReference type="ARBA" id="ARBA00093307"/>
    </source>
</evidence>
<evidence type="ECO:0000256" key="6">
    <source>
        <dbReference type="ARBA" id="ARBA00022934"/>
    </source>
</evidence>
<comment type="function">
    <text evidence="9">Required for proper chromosome segregation during mitosis and error-free mitotic progression.</text>
</comment>
<dbReference type="PANTHER" id="PTHR13557">
    <property type="entry name" value="COILED-COIL DOMAIN-CONTAINING PROTEIN 86"/>
    <property type="match status" value="1"/>
</dbReference>
<keyword evidence="6" id="KW-0164">Citrullination</keyword>
<evidence type="ECO:0000313" key="12">
    <source>
        <dbReference type="EMBL" id="OIW20338.1"/>
    </source>
</evidence>
<proteinExistence type="predicted"/>
<evidence type="ECO:0000256" key="1">
    <source>
        <dbReference type="ARBA" id="ARBA00004286"/>
    </source>
</evidence>
<dbReference type="GO" id="GO:0005730">
    <property type="term" value="C:nucleolus"/>
    <property type="evidence" value="ECO:0007669"/>
    <property type="project" value="UniProtKB-SubCell"/>
</dbReference>
<evidence type="ECO:0000256" key="4">
    <source>
        <dbReference type="ARBA" id="ARBA00022454"/>
    </source>
</evidence>
<feature type="compositionally biased region" description="Basic and acidic residues" evidence="11">
    <location>
        <begin position="351"/>
        <end position="360"/>
    </location>
</feature>
<sequence length="399" mass="45684">MACTIDFRCLDEGFGGKTYKRKREEAQSQNDAAIAAANNDETVSMETDDTLPPPAKRSAIASSENPDKPVFGSPTYDGVIAGRISGRKWKQPRKQRASAVHVFHKKTTFEERDREKQIKKAYKERITELKEEIRLNKVEKRKKREEREKKKQENVLKSGTRFQKITNPNTLKKIAKSKQRKQLKVVPDDFLKKFAYRIRHANLCDLVVCLCSDDRVKGSNLGNTRDSIIHSNPGSPGYPGGGGIFRDSSGSCLVDTLPPPAKRSAIASSENPDKPVFGSPTYDGVIAGRISGRKWKQPRKQRASAVHVFHKKTTFEERDREKQIKKAYKERITELKEEIRLNKVEKRKKREEREKKKQENVLKSGTRFQKITNPNTLKKIAKSKQRKQLKVVPDDFLKK</sequence>
<dbReference type="EMBL" id="MLAU01007918">
    <property type="protein sequence ID" value="OIW20338.1"/>
    <property type="molecule type" value="Genomic_DNA"/>
</dbReference>
<evidence type="ECO:0000256" key="10">
    <source>
        <dbReference type="SAM" id="Coils"/>
    </source>
</evidence>
<evidence type="ECO:0000256" key="5">
    <source>
        <dbReference type="ARBA" id="ARBA00022553"/>
    </source>
</evidence>
<keyword evidence="7 10" id="KW-0175">Coiled coil</keyword>
<evidence type="ECO:0000256" key="3">
    <source>
        <dbReference type="ARBA" id="ARBA00016738"/>
    </source>
</evidence>
<evidence type="ECO:0000256" key="2">
    <source>
        <dbReference type="ARBA" id="ARBA00004604"/>
    </source>
</evidence>
<gene>
    <name evidence="12" type="ORF">TanjilG_08880</name>
</gene>
<feature type="compositionally biased region" description="Low complexity" evidence="11">
    <location>
        <begin position="30"/>
        <end position="40"/>
    </location>
</feature>
<dbReference type="PANTHER" id="PTHR13557:SF1">
    <property type="entry name" value="COILED-COIL DOMAIN-CONTAINING PROTEIN 86"/>
    <property type="match status" value="1"/>
</dbReference>
<feature type="compositionally biased region" description="Basic residues" evidence="11">
    <location>
        <begin position="379"/>
        <end position="389"/>
    </location>
</feature>
<dbReference type="Proteomes" id="UP000188354">
    <property type="component" value="Unassembled WGS sequence"/>
</dbReference>
<keyword evidence="5" id="KW-0597">Phosphoprotein</keyword>
<evidence type="ECO:0000256" key="7">
    <source>
        <dbReference type="ARBA" id="ARBA00023054"/>
    </source>
</evidence>
<evidence type="ECO:0000256" key="8">
    <source>
        <dbReference type="ARBA" id="ARBA00023242"/>
    </source>
</evidence>
<name>A0A394DA23_LUPAN</name>
<evidence type="ECO:0000313" key="13">
    <source>
        <dbReference type="Proteomes" id="UP000188354"/>
    </source>
</evidence>
<feature type="coiled-coil region" evidence="10">
    <location>
        <begin position="112"/>
        <end position="155"/>
    </location>
</feature>
<keyword evidence="13" id="KW-1185">Reference proteome</keyword>
<comment type="subcellular location">
    <subcellularLocation>
        <location evidence="1">Chromosome</location>
    </subcellularLocation>
    <subcellularLocation>
        <location evidence="2">Nucleus</location>
        <location evidence="2">Nucleolus</location>
    </subcellularLocation>
</comment>
<evidence type="ECO:0000256" key="11">
    <source>
        <dbReference type="SAM" id="MobiDB-lite"/>
    </source>
</evidence>
<keyword evidence="4" id="KW-0158">Chromosome</keyword>
<dbReference type="InterPro" id="IPR026570">
    <property type="entry name" value="CCDC86"/>
</dbReference>
<accession>A0A394DA23</accession>
<organism evidence="12 13">
    <name type="scientific">Lupinus angustifolius</name>
    <name type="common">Narrow-leaved blue lupine</name>
    <dbReference type="NCBI Taxonomy" id="3871"/>
    <lineage>
        <taxon>Eukaryota</taxon>
        <taxon>Viridiplantae</taxon>
        <taxon>Streptophyta</taxon>
        <taxon>Embryophyta</taxon>
        <taxon>Tracheophyta</taxon>
        <taxon>Spermatophyta</taxon>
        <taxon>Magnoliopsida</taxon>
        <taxon>eudicotyledons</taxon>
        <taxon>Gunneridae</taxon>
        <taxon>Pentapetalae</taxon>
        <taxon>rosids</taxon>
        <taxon>fabids</taxon>
        <taxon>Fabales</taxon>
        <taxon>Fabaceae</taxon>
        <taxon>Papilionoideae</taxon>
        <taxon>50 kb inversion clade</taxon>
        <taxon>genistoids sensu lato</taxon>
        <taxon>core genistoids</taxon>
        <taxon>Genisteae</taxon>
        <taxon>Lupinus</taxon>
    </lineage>
</organism>
<protein>
    <recommendedName>
        <fullName evidence="3">Coiled-coil domain-containing protein 86</fullName>
    </recommendedName>
</protein>
<keyword evidence="8" id="KW-0539">Nucleus</keyword>
<reference evidence="12 13" key="1">
    <citation type="journal article" date="2017" name="Plant Biotechnol. J.">
        <title>A comprehensive draft genome sequence for lupin (Lupinus angustifolius), an emerging health food: insights into plant-microbe interactions and legume evolution.</title>
        <authorList>
            <person name="Hane J.K."/>
            <person name="Ming Y."/>
            <person name="Kamphuis L.G."/>
            <person name="Nelson M.N."/>
            <person name="Garg G."/>
            <person name="Atkins C.A."/>
            <person name="Bayer P.E."/>
            <person name="Bravo A."/>
            <person name="Bringans S."/>
            <person name="Cannon S."/>
            <person name="Edwards D."/>
            <person name="Foley R."/>
            <person name="Gao L.L."/>
            <person name="Harrison M.J."/>
            <person name="Huang W."/>
            <person name="Hurgobin B."/>
            <person name="Li S."/>
            <person name="Liu C.W."/>
            <person name="McGrath A."/>
            <person name="Morahan G."/>
            <person name="Murray J."/>
            <person name="Weller J."/>
            <person name="Jian J."/>
            <person name="Singh K.B."/>
        </authorList>
    </citation>
    <scope>NUCLEOTIDE SEQUENCE [LARGE SCALE GENOMIC DNA]</scope>
    <source>
        <strain evidence="13">cv. Tanjil</strain>
        <tissue evidence="12">Whole plant</tissue>
    </source>
</reference>
<dbReference type="STRING" id="3871.A0A394DA23"/>
<dbReference type="GO" id="GO:0005694">
    <property type="term" value="C:chromosome"/>
    <property type="evidence" value="ECO:0007669"/>
    <property type="project" value="UniProtKB-SubCell"/>
</dbReference>
<comment type="caution">
    <text evidence="12">The sequence shown here is derived from an EMBL/GenBank/DDBJ whole genome shotgun (WGS) entry which is preliminary data.</text>
</comment>
<dbReference type="AlphaFoldDB" id="A0A394DA23"/>
<feature type="region of interest" description="Disordered" evidence="11">
    <location>
        <begin position="21"/>
        <end position="75"/>
    </location>
</feature>
<feature type="region of interest" description="Disordered" evidence="11">
    <location>
        <begin position="344"/>
        <end position="399"/>
    </location>
</feature>